<dbReference type="SUPFAM" id="SSF75217">
    <property type="entry name" value="alpha/beta knot"/>
    <property type="match status" value="1"/>
</dbReference>
<dbReference type="InterPro" id="IPR001537">
    <property type="entry name" value="SpoU_MeTrfase"/>
</dbReference>
<dbReference type="GO" id="GO:0008173">
    <property type="term" value="F:RNA methyltransferase activity"/>
    <property type="evidence" value="ECO:0007669"/>
    <property type="project" value="InterPro"/>
</dbReference>
<dbReference type="InterPro" id="IPR053888">
    <property type="entry name" value="MRM3-like_sub_bind"/>
</dbReference>
<evidence type="ECO:0000313" key="6">
    <source>
        <dbReference type="EMBL" id="RKQ87816.1"/>
    </source>
</evidence>
<dbReference type="EMBL" id="RBIL01000002">
    <property type="protein sequence ID" value="RKQ87816.1"/>
    <property type="molecule type" value="Genomic_DNA"/>
</dbReference>
<evidence type="ECO:0000256" key="1">
    <source>
        <dbReference type="ARBA" id="ARBA00007228"/>
    </source>
</evidence>
<dbReference type="PANTHER" id="PTHR43191:SF2">
    <property type="entry name" value="RRNA METHYLTRANSFERASE 3, MITOCHONDRIAL"/>
    <property type="match status" value="1"/>
</dbReference>
<comment type="caution">
    <text evidence="6">The sequence shown here is derived from an EMBL/GenBank/DDBJ whole genome shotgun (WGS) entry which is preliminary data.</text>
</comment>
<dbReference type="SUPFAM" id="SSF55315">
    <property type="entry name" value="L30e-like"/>
    <property type="match status" value="1"/>
</dbReference>
<dbReference type="GO" id="GO:0006396">
    <property type="term" value="P:RNA processing"/>
    <property type="evidence" value="ECO:0007669"/>
    <property type="project" value="InterPro"/>
</dbReference>
<evidence type="ECO:0000259" key="4">
    <source>
        <dbReference type="Pfam" id="PF00588"/>
    </source>
</evidence>
<proteinExistence type="inferred from homology"/>
<feature type="domain" description="tRNA/rRNA methyltransferase SpoU type" evidence="4">
    <location>
        <begin position="97"/>
        <end position="227"/>
    </location>
</feature>
<dbReference type="InterPro" id="IPR029064">
    <property type="entry name" value="Ribosomal_eL30-like_sf"/>
</dbReference>
<dbReference type="Pfam" id="PF22435">
    <property type="entry name" value="MRM3-like_sub_bind"/>
    <property type="match status" value="1"/>
</dbReference>
<dbReference type="InterPro" id="IPR029026">
    <property type="entry name" value="tRNA_m1G_MTases_N"/>
</dbReference>
<keyword evidence="7" id="KW-1185">Reference proteome</keyword>
<dbReference type="OrthoDB" id="9794400at2"/>
<protein>
    <submittedName>
        <fullName evidence="6">TrmH family RNA methyltransferase</fullName>
    </submittedName>
</protein>
<dbReference type="Gene3D" id="3.30.1330.30">
    <property type="match status" value="1"/>
</dbReference>
<dbReference type="Gene3D" id="3.40.1280.10">
    <property type="match status" value="1"/>
</dbReference>
<organism evidence="6 7">
    <name type="scientific">Solirubrobacter pauli</name>
    <dbReference type="NCBI Taxonomy" id="166793"/>
    <lineage>
        <taxon>Bacteria</taxon>
        <taxon>Bacillati</taxon>
        <taxon>Actinomycetota</taxon>
        <taxon>Thermoleophilia</taxon>
        <taxon>Solirubrobacterales</taxon>
        <taxon>Solirubrobacteraceae</taxon>
        <taxon>Solirubrobacter</taxon>
    </lineage>
</organism>
<dbReference type="CDD" id="cd18095">
    <property type="entry name" value="SpoU-like_rRNA-MTase"/>
    <property type="match status" value="1"/>
</dbReference>
<dbReference type="InterPro" id="IPR051259">
    <property type="entry name" value="rRNA_Methyltransferase"/>
</dbReference>
<dbReference type="PANTHER" id="PTHR43191">
    <property type="entry name" value="RRNA METHYLTRANSFERASE 3"/>
    <property type="match status" value="1"/>
</dbReference>
<keyword evidence="3 6" id="KW-0808">Transferase</keyword>
<accession>A0A660L1R2</accession>
<dbReference type="GO" id="GO:0032259">
    <property type="term" value="P:methylation"/>
    <property type="evidence" value="ECO:0007669"/>
    <property type="project" value="UniProtKB-KW"/>
</dbReference>
<evidence type="ECO:0000256" key="2">
    <source>
        <dbReference type="ARBA" id="ARBA00022603"/>
    </source>
</evidence>
<dbReference type="GO" id="GO:0003723">
    <property type="term" value="F:RNA binding"/>
    <property type="evidence" value="ECO:0007669"/>
    <property type="project" value="InterPro"/>
</dbReference>
<comment type="similarity">
    <text evidence="1">Belongs to the class IV-like SAM-binding methyltransferase superfamily. RNA methyltransferase TrmH family.</text>
</comment>
<dbReference type="RefSeq" id="WP_121256725.1">
    <property type="nucleotide sequence ID" value="NZ_RBIL01000002.1"/>
</dbReference>
<name>A0A660L1R2_9ACTN</name>
<dbReference type="Proteomes" id="UP000278962">
    <property type="component" value="Unassembled WGS sequence"/>
</dbReference>
<gene>
    <name evidence="6" type="ORF">C8N24_5845</name>
</gene>
<evidence type="ECO:0000259" key="5">
    <source>
        <dbReference type="Pfam" id="PF22435"/>
    </source>
</evidence>
<evidence type="ECO:0000313" key="7">
    <source>
        <dbReference type="Proteomes" id="UP000278962"/>
    </source>
</evidence>
<evidence type="ECO:0000256" key="3">
    <source>
        <dbReference type="ARBA" id="ARBA00022679"/>
    </source>
</evidence>
<sequence length="236" mass="24671">MTEAISSSHNEALKEVRKLAGKRWRDKLGSFVAEGEDLLEAADAAGWHPVARYVTSDSGLEGIPVLPHVMATVSQLGSSTRAIGVYPMRWSQPQGPLCVALWGVGDPGNVGTVIRSALAFGASSVALGPGSADPWSHKAVRASMGAIFSMPVAKVRSAAELPGRKIALAAREGAPLQRVDGDVTLVVGAEREGLSDEFIAGCDEVAHIPIAHADSLNAAMAATVSLYELTNRITRP</sequence>
<feature type="domain" description="MRM3-like substrate binding" evidence="5">
    <location>
        <begin position="10"/>
        <end position="56"/>
    </location>
</feature>
<dbReference type="Pfam" id="PF00588">
    <property type="entry name" value="SpoU_methylase"/>
    <property type="match status" value="1"/>
</dbReference>
<dbReference type="InterPro" id="IPR029028">
    <property type="entry name" value="Alpha/beta_knot_MTases"/>
</dbReference>
<dbReference type="AlphaFoldDB" id="A0A660L1R2"/>
<reference evidence="6 7" key="1">
    <citation type="submission" date="2018-10" db="EMBL/GenBank/DDBJ databases">
        <title>Genomic Encyclopedia of Archaeal and Bacterial Type Strains, Phase II (KMG-II): from individual species to whole genera.</title>
        <authorList>
            <person name="Goeker M."/>
        </authorList>
    </citation>
    <scope>NUCLEOTIDE SEQUENCE [LARGE SCALE GENOMIC DNA]</scope>
    <source>
        <strain evidence="6 7">DSM 14954</strain>
    </source>
</reference>
<keyword evidence="2 6" id="KW-0489">Methyltransferase</keyword>